<organism evidence="1 2">
    <name type="scientific">Streptomyces hygroscopicus</name>
    <dbReference type="NCBI Taxonomy" id="1912"/>
    <lineage>
        <taxon>Bacteria</taxon>
        <taxon>Bacillati</taxon>
        <taxon>Actinomycetota</taxon>
        <taxon>Actinomycetes</taxon>
        <taxon>Kitasatosporales</taxon>
        <taxon>Streptomycetaceae</taxon>
        <taxon>Streptomyces</taxon>
        <taxon>Streptomyces violaceusniger group</taxon>
    </lineage>
</organism>
<accession>A0ABQ3TT54</accession>
<name>A0ABQ3TT54_STRHY</name>
<sequence>MVWRVPEGCEAAGSSLARSFCVSFAPSAVGLLAVGFFSTAESVSFEQPVTPTTAATSAAPAVQPMVLFL</sequence>
<protein>
    <recommendedName>
        <fullName evidence="3">Secreted protein</fullName>
    </recommendedName>
</protein>
<keyword evidence="2" id="KW-1185">Reference proteome</keyword>
<proteinExistence type="predicted"/>
<dbReference type="Proteomes" id="UP001054854">
    <property type="component" value="Unassembled WGS sequence"/>
</dbReference>
<evidence type="ECO:0000313" key="2">
    <source>
        <dbReference type="Proteomes" id="UP001054854"/>
    </source>
</evidence>
<gene>
    <name evidence="1" type="ORF">TPA0910_09400</name>
</gene>
<evidence type="ECO:0000313" key="1">
    <source>
        <dbReference type="EMBL" id="GHJ26507.1"/>
    </source>
</evidence>
<reference evidence="1" key="1">
    <citation type="submission" date="2024-05" db="EMBL/GenBank/DDBJ databases">
        <title>Whole genome shotgun sequence of Streptomyces hygroscopicus NBRC 113678.</title>
        <authorList>
            <person name="Komaki H."/>
            <person name="Tamura T."/>
        </authorList>
    </citation>
    <scope>NUCLEOTIDE SEQUENCE</scope>
    <source>
        <strain evidence="1">N11-34</strain>
    </source>
</reference>
<evidence type="ECO:0008006" key="3">
    <source>
        <dbReference type="Google" id="ProtNLM"/>
    </source>
</evidence>
<comment type="caution">
    <text evidence="1">The sequence shown here is derived from an EMBL/GenBank/DDBJ whole genome shotgun (WGS) entry which is preliminary data.</text>
</comment>
<dbReference type="EMBL" id="BNEK01000002">
    <property type="protein sequence ID" value="GHJ26507.1"/>
    <property type="molecule type" value="Genomic_DNA"/>
</dbReference>